<keyword evidence="11" id="KW-1185">Reference proteome</keyword>
<evidence type="ECO:0000259" key="9">
    <source>
        <dbReference type="PROSITE" id="PS50113"/>
    </source>
</evidence>
<dbReference type="GO" id="GO:0005524">
    <property type="term" value="F:ATP binding"/>
    <property type="evidence" value="ECO:0007669"/>
    <property type="project" value="UniProtKB-KW"/>
</dbReference>
<dbReference type="GO" id="GO:0000160">
    <property type="term" value="P:phosphorelay signal transduction system"/>
    <property type="evidence" value="ECO:0007669"/>
    <property type="project" value="UniProtKB-KW"/>
</dbReference>
<dbReference type="GO" id="GO:0006355">
    <property type="term" value="P:regulation of DNA-templated transcription"/>
    <property type="evidence" value="ECO:0007669"/>
    <property type="project" value="InterPro"/>
</dbReference>
<dbReference type="OrthoDB" id="8127at2157"/>
<dbReference type="InterPro" id="IPR036890">
    <property type="entry name" value="HATPase_C_sf"/>
</dbReference>
<dbReference type="SMART" id="SM00387">
    <property type="entry name" value="HATPase_c"/>
    <property type="match status" value="1"/>
</dbReference>
<dbReference type="Pfam" id="PF17159">
    <property type="entry name" value="MASE3"/>
    <property type="match status" value="1"/>
</dbReference>
<dbReference type="InterPro" id="IPR001610">
    <property type="entry name" value="PAC"/>
</dbReference>
<dbReference type="Gene3D" id="3.30.450.20">
    <property type="entry name" value="PAS domain"/>
    <property type="match status" value="1"/>
</dbReference>
<dbReference type="PANTHER" id="PTHR43065:SF23">
    <property type="entry name" value="SENSOR HISTIDINE KINASE PDTAS"/>
    <property type="match status" value="1"/>
</dbReference>
<feature type="transmembrane region" description="Helical" evidence="7">
    <location>
        <begin position="207"/>
        <end position="227"/>
    </location>
</feature>
<dbReference type="PROSITE" id="PS50112">
    <property type="entry name" value="PAS"/>
    <property type="match status" value="1"/>
</dbReference>
<feature type="transmembrane region" description="Helical" evidence="7">
    <location>
        <begin position="44"/>
        <end position="61"/>
    </location>
</feature>
<keyword evidence="6" id="KW-0902">Two-component regulatory system</keyword>
<evidence type="ECO:0000256" key="7">
    <source>
        <dbReference type="SAM" id="Phobius"/>
    </source>
</evidence>
<dbReference type="Gene3D" id="3.30.565.10">
    <property type="entry name" value="Histidine kinase-like ATPase, C-terminal domain"/>
    <property type="match status" value="1"/>
</dbReference>
<feature type="transmembrane region" description="Helical" evidence="7">
    <location>
        <begin position="7"/>
        <end position="24"/>
    </location>
</feature>
<dbReference type="InterPro" id="IPR000014">
    <property type="entry name" value="PAS"/>
</dbReference>
<keyword evidence="3" id="KW-0547">Nucleotide-binding</keyword>
<evidence type="ECO:0000256" key="2">
    <source>
        <dbReference type="ARBA" id="ARBA00022679"/>
    </source>
</evidence>
<organism evidence="10 11">
    <name type="scientific">Candidatus Methanoperedens nitratireducens</name>
    <dbReference type="NCBI Taxonomy" id="1392998"/>
    <lineage>
        <taxon>Archaea</taxon>
        <taxon>Methanobacteriati</taxon>
        <taxon>Methanobacteriota</taxon>
        <taxon>Stenosarchaea group</taxon>
        <taxon>Methanomicrobia</taxon>
        <taxon>Methanosarcinales</taxon>
        <taxon>ANME-2 cluster</taxon>
        <taxon>Candidatus Methanoperedentaceae</taxon>
        <taxon>Candidatus Methanoperedens</taxon>
    </lineage>
</organism>
<protein>
    <recommendedName>
        <fullName evidence="12">PAS domain S-box</fullName>
    </recommendedName>
</protein>
<keyword evidence="5" id="KW-0067">ATP-binding</keyword>
<evidence type="ECO:0000256" key="5">
    <source>
        <dbReference type="ARBA" id="ARBA00022840"/>
    </source>
</evidence>
<evidence type="ECO:0008006" key="12">
    <source>
        <dbReference type="Google" id="ProtNLM"/>
    </source>
</evidence>
<keyword evidence="1" id="KW-0597">Phosphoprotein</keyword>
<name>A0A284VLF2_9EURY</name>
<keyword evidence="7" id="KW-0472">Membrane</keyword>
<dbReference type="InterPro" id="IPR011495">
    <property type="entry name" value="Sig_transdc_His_kin_sub2_dim/P"/>
</dbReference>
<dbReference type="InterPro" id="IPR033425">
    <property type="entry name" value="MASE3"/>
</dbReference>
<dbReference type="Pfam" id="PF00989">
    <property type="entry name" value="PAS"/>
    <property type="match status" value="1"/>
</dbReference>
<accession>A0A284VLF2</accession>
<dbReference type="InterPro" id="IPR000700">
    <property type="entry name" value="PAS-assoc_C"/>
</dbReference>
<evidence type="ECO:0000256" key="3">
    <source>
        <dbReference type="ARBA" id="ARBA00022741"/>
    </source>
</evidence>
<gene>
    <name evidence="10" type="ORF">MNV_1610020</name>
</gene>
<dbReference type="Pfam" id="PF02518">
    <property type="entry name" value="HATPase_c"/>
    <property type="match status" value="1"/>
</dbReference>
<evidence type="ECO:0000256" key="4">
    <source>
        <dbReference type="ARBA" id="ARBA00022777"/>
    </source>
</evidence>
<dbReference type="AlphaFoldDB" id="A0A284VLF2"/>
<feature type="transmembrane region" description="Helical" evidence="7">
    <location>
        <begin position="140"/>
        <end position="160"/>
    </location>
</feature>
<evidence type="ECO:0000256" key="1">
    <source>
        <dbReference type="ARBA" id="ARBA00022553"/>
    </source>
</evidence>
<dbReference type="SMART" id="SM00091">
    <property type="entry name" value="PAS"/>
    <property type="match status" value="1"/>
</dbReference>
<dbReference type="InterPro" id="IPR035965">
    <property type="entry name" value="PAS-like_dom_sf"/>
</dbReference>
<dbReference type="PANTHER" id="PTHR43065">
    <property type="entry name" value="SENSOR HISTIDINE KINASE"/>
    <property type="match status" value="1"/>
</dbReference>
<dbReference type="PROSITE" id="PS50113">
    <property type="entry name" value="PAC"/>
    <property type="match status" value="1"/>
</dbReference>
<dbReference type="SUPFAM" id="SSF55874">
    <property type="entry name" value="ATPase domain of HSP90 chaperone/DNA topoisomerase II/histidine kinase"/>
    <property type="match status" value="1"/>
</dbReference>
<keyword evidence="4" id="KW-0418">Kinase</keyword>
<sequence length="601" mass="68933">MNKINHALKVLITIVSVFLIGYFLESYRLISPQVGDFFEISTELLPFVLSFSIFVLTWHAYTTRNMDNNSLFLGASLLIIGIFDMYHMLSYPFMPDFITPNSPQKAAVFWNAARLISTLLFLASVFIYKDSFPHWINKSVLLVSVNVFNVVLLNIMLLYSDHLPKMYYPDGSFSAIWISLIALTSIIILYASYLYSRRFRDTGQKSNICLIYGFIIIAFSNLVYFYYDYSAHLLLAAGYFFIYLALFKSSVEQPYEKQVVTEKELRCETEEKYRSLFENASDAVIMVDIKDNVTSWNISAERMFGWTAEEAIGKKNTQLIVPGDLVQDKDLFSYQAKSGKSVSGIETVRIRKDGTRLEVSLTISPIRDANQNVIGFSSIIRDVSERKRTENQIKQSLKEKEILLREIHHRVKNNMQIISSLLRLQSGYVKEEKYLEMFKESQNRIISMSLIHEKIYQSDDFSRVDFKDYTADMVDRLFQAYGFDDRRVVLDIDAEDALLDIDSAIPCGLIINELVTNSLKHAFPDGRAGEIKIALHRTDDTEIELIVGDNGIGFPEDVDFRKTESLGLQLVTLLVNTQLEGEIKLNRSQGTEFQIKFKGAK</sequence>
<dbReference type="InterPro" id="IPR013767">
    <property type="entry name" value="PAS_fold"/>
</dbReference>
<keyword evidence="7" id="KW-0812">Transmembrane</keyword>
<feature type="domain" description="PAC" evidence="9">
    <location>
        <begin position="343"/>
        <end position="395"/>
    </location>
</feature>
<keyword evidence="7" id="KW-1133">Transmembrane helix</keyword>
<dbReference type="RefSeq" id="WP_096204372.1">
    <property type="nucleotide sequence ID" value="NZ_FZMP01000070.1"/>
</dbReference>
<dbReference type="NCBIfam" id="TIGR00229">
    <property type="entry name" value="sensory_box"/>
    <property type="match status" value="1"/>
</dbReference>
<proteinExistence type="predicted"/>
<dbReference type="CDD" id="cd00130">
    <property type="entry name" value="PAS"/>
    <property type="match status" value="1"/>
</dbReference>
<dbReference type="GO" id="GO:0016301">
    <property type="term" value="F:kinase activity"/>
    <property type="evidence" value="ECO:0007669"/>
    <property type="project" value="UniProtKB-KW"/>
</dbReference>
<feature type="transmembrane region" description="Helical" evidence="7">
    <location>
        <begin position="172"/>
        <end position="195"/>
    </location>
</feature>
<evidence type="ECO:0000256" key="6">
    <source>
        <dbReference type="ARBA" id="ARBA00023012"/>
    </source>
</evidence>
<evidence type="ECO:0000313" key="11">
    <source>
        <dbReference type="Proteomes" id="UP000218615"/>
    </source>
</evidence>
<dbReference type="SUPFAM" id="SSF55785">
    <property type="entry name" value="PYP-like sensor domain (PAS domain)"/>
    <property type="match status" value="1"/>
</dbReference>
<dbReference type="Proteomes" id="UP000218615">
    <property type="component" value="Unassembled WGS sequence"/>
</dbReference>
<keyword evidence="2" id="KW-0808">Transferase</keyword>
<dbReference type="InterPro" id="IPR003594">
    <property type="entry name" value="HATPase_dom"/>
</dbReference>
<feature type="transmembrane region" description="Helical" evidence="7">
    <location>
        <begin position="70"/>
        <end position="89"/>
    </location>
</feature>
<feature type="domain" description="PAS" evidence="8">
    <location>
        <begin position="269"/>
        <end position="339"/>
    </location>
</feature>
<evidence type="ECO:0000259" key="8">
    <source>
        <dbReference type="PROSITE" id="PS50112"/>
    </source>
</evidence>
<dbReference type="Pfam" id="PF07568">
    <property type="entry name" value="HisKA_2"/>
    <property type="match status" value="1"/>
</dbReference>
<evidence type="ECO:0000313" key="10">
    <source>
        <dbReference type="EMBL" id="SNQ60116.1"/>
    </source>
</evidence>
<dbReference type="SMART" id="SM00086">
    <property type="entry name" value="PAC"/>
    <property type="match status" value="1"/>
</dbReference>
<feature type="transmembrane region" description="Helical" evidence="7">
    <location>
        <begin position="109"/>
        <end position="128"/>
    </location>
</feature>
<reference evidence="11" key="1">
    <citation type="submission" date="2017-06" db="EMBL/GenBank/DDBJ databases">
        <authorList>
            <person name="Cremers G."/>
        </authorList>
    </citation>
    <scope>NUCLEOTIDE SEQUENCE [LARGE SCALE GENOMIC DNA]</scope>
</reference>
<dbReference type="EMBL" id="FZMP01000070">
    <property type="protein sequence ID" value="SNQ60116.1"/>
    <property type="molecule type" value="Genomic_DNA"/>
</dbReference>